<dbReference type="InterPro" id="IPR036278">
    <property type="entry name" value="Sialidase_sf"/>
</dbReference>
<feature type="compositionally biased region" description="Pro residues" evidence="1">
    <location>
        <begin position="222"/>
        <end position="237"/>
    </location>
</feature>
<accession>A0ABP5HA81</accession>
<comment type="caution">
    <text evidence="2">The sequence shown here is derived from an EMBL/GenBank/DDBJ whole genome shotgun (WGS) entry which is preliminary data.</text>
</comment>
<dbReference type="EMBL" id="BAAAPY010000001">
    <property type="protein sequence ID" value="GAA2069752.1"/>
    <property type="molecule type" value="Genomic_DNA"/>
</dbReference>
<evidence type="ECO:0000313" key="2">
    <source>
        <dbReference type="EMBL" id="GAA2069752.1"/>
    </source>
</evidence>
<evidence type="ECO:0000256" key="1">
    <source>
        <dbReference type="SAM" id="MobiDB-lite"/>
    </source>
</evidence>
<gene>
    <name evidence="2" type="ORF">GCM10009821_03030</name>
</gene>
<protein>
    <recommendedName>
        <fullName evidence="4">Exo-alpha-sialidase</fullName>
    </recommendedName>
</protein>
<dbReference type="Proteomes" id="UP001501480">
    <property type="component" value="Unassembled WGS sequence"/>
</dbReference>
<name>A0ABP5HA81_9ACTN</name>
<sequence>MARTSRSFYFTGVTSNGTQRVYRWSRTGKKKALTLTYTNLLRRAPDDHNAPALSMAAGKPSLVFYAGHPGTMYVRRTTSGADPVMGDKHRSSFGPQKRMPFGRAVTYAQVLRDGDRVVVLTRYLGRGPTGWYYTTSKNSGRTWSKPAELFDSESHQAYLMLRPFDADPTRLHVTAYYHPKRGPENVIGYREMALADFWNGRAERFTVGSMETVWKSDQAAPAPAPDSAPTSPEPTSPEPTQLEPTPPGGELLTAAEPPPVEPPAGDPPAQSVRMLDVGDKRGRSMVFIATWDTADRIPTYEQMIRRPDGTWSRHPIRSAGGGYGVGLANYIPGLSLDGRRGRARVYLGYKEGTRWHLAHAVLGADGVVQTPQVLQSSSRPLVRPVAVGRDLMYQRLDRYATYKDYSITVQTLQLR</sequence>
<feature type="region of interest" description="Disordered" evidence="1">
    <location>
        <begin position="216"/>
        <end position="270"/>
    </location>
</feature>
<evidence type="ECO:0008006" key="4">
    <source>
        <dbReference type="Google" id="ProtNLM"/>
    </source>
</evidence>
<feature type="compositionally biased region" description="Pro residues" evidence="1">
    <location>
        <begin position="256"/>
        <end position="266"/>
    </location>
</feature>
<evidence type="ECO:0000313" key="3">
    <source>
        <dbReference type="Proteomes" id="UP001501480"/>
    </source>
</evidence>
<organism evidence="2 3">
    <name type="scientific">Aeromicrobium halocynthiae</name>
    <dbReference type="NCBI Taxonomy" id="560557"/>
    <lineage>
        <taxon>Bacteria</taxon>
        <taxon>Bacillati</taxon>
        <taxon>Actinomycetota</taxon>
        <taxon>Actinomycetes</taxon>
        <taxon>Propionibacteriales</taxon>
        <taxon>Nocardioidaceae</taxon>
        <taxon>Aeromicrobium</taxon>
    </lineage>
</organism>
<proteinExistence type="predicted"/>
<dbReference type="SUPFAM" id="SSF50939">
    <property type="entry name" value="Sialidases"/>
    <property type="match status" value="1"/>
</dbReference>
<reference evidence="3" key="1">
    <citation type="journal article" date="2019" name="Int. J. Syst. Evol. Microbiol.">
        <title>The Global Catalogue of Microorganisms (GCM) 10K type strain sequencing project: providing services to taxonomists for standard genome sequencing and annotation.</title>
        <authorList>
            <consortium name="The Broad Institute Genomics Platform"/>
            <consortium name="The Broad Institute Genome Sequencing Center for Infectious Disease"/>
            <person name="Wu L."/>
            <person name="Ma J."/>
        </authorList>
    </citation>
    <scope>NUCLEOTIDE SEQUENCE [LARGE SCALE GENOMIC DNA]</scope>
    <source>
        <strain evidence="3">JCM 15749</strain>
    </source>
</reference>
<keyword evidence="3" id="KW-1185">Reference proteome</keyword>